<dbReference type="CTD" id="100331502"/>
<feature type="region of interest" description="Disordered" evidence="15">
    <location>
        <begin position="342"/>
        <end position="366"/>
    </location>
</feature>
<dbReference type="RefSeq" id="XP_013984214.1">
    <property type="nucleotide sequence ID" value="XM_014128739.2"/>
</dbReference>
<name>A0A1S3L0Y6_SALSA</name>
<comment type="subcellular location">
    <subcellularLocation>
        <location evidence="1 14">Membrane</location>
        <topology evidence="1 14">Multi-pass membrane protein</topology>
    </subcellularLocation>
</comment>
<evidence type="ECO:0000313" key="18">
    <source>
        <dbReference type="RefSeq" id="XP_013984214.1"/>
    </source>
</evidence>
<evidence type="ECO:0000256" key="7">
    <source>
        <dbReference type="ARBA" id="ARBA00022991"/>
    </source>
</evidence>
<dbReference type="GO" id="GO:0016020">
    <property type="term" value="C:membrane"/>
    <property type="evidence" value="ECO:0007669"/>
    <property type="project" value="UniProtKB-SubCell"/>
</dbReference>
<feature type="transmembrane region" description="Helical" evidence="14">
    <location>
        <begin position="139"/>
        <end position="161"/>
    </location>
</feature>
<dbReference type="InterPro" id="IPR017452">
    <property type="entry name" value="GPCR_Rhodpsn_7TM"/>
</dbReference>
<feature type="region of interest" description="Disordered" evidence="15">
    <location>
        <begin position="448"/>
        <end position="517"/>
    </location>
</feature>
<evidence type="ECO:0000256" key="10">
    <source>
        <dbReference type="ARBA" id="ARBA00023157"/>
    </source>
</evidence>
<dbReference type="PROSITE" id="PS00237">
    <property type="entry name" value="G_PROTEIN_RECEP_F1_1"/>
    <property type="match status" value="1"/>
</dbReference>
<dbReference type="PROSITE" id="PS00238">
    <property type="entry name" value="OPSIN"/>
    <property type="match status" value="1"/>
</dbReference>
<feature type="transmembrane region" description="Helical" evidence="14">
    <location>
        <begin position="187"/>
        <end position="214"/>
    </location>
</feature>
<comment type="similarity">
    <text evidence="14">Belongs to the G-protein coupled receptor 1 family. Opsin subfamily.</text>
</comment>
<keyword evidence="5 14" id="KW-0681">Retinal protein</keyword>
<evidence type="ECO:0000256" key="5">
    <source>
        <dbReference type="ARBA" id="ARBA00022925"/>
    </source>
</evidence>
<feature type="compositionally biased region" description="Polar residues" evidence="15">
    <location>
        <begin position="401"/>
        <end position="412"/>
    </location>
</feature>
<comment type="function">
    <text evidence="13">Photoreceptor implicated in non-image-forming responses to light.</text>
</comment>
<proteinExistence type="inferred from homology"/>
<dbReference type="FunFam" id="1.20.1070.10:FF:000044">
    <property type="entry name" value="Opsin, ultraviolet-sensitive"/>
    <property type="match status" value="1"/>
</dbReference>
<dbReference type="PROSITE" id="PS50262">
    <property type="entry name" value="G_PROTEIN_RECEP_F1_2"/>
    <property type="match status" value="1"/>
</dbReference>
<keyword evidence="6 14" id="KW-1133">Transmembrane helix</keyword>
<evidence type="ECO:0000256" key="6">
    <source>
        <dbReference type="ARBA" id="ARBA00022989"/>
    </source>
</evidence>
<feature type="transmembrane region" description="Helical" evidence="14">
    <location>
        <begin position="60"/>
        <end position="85"/>
    </location>
</feature>
<evidence type="ECO:0000313" key="17">
    <source>
        <dbReference type="Proteomes" id="UP001652741"/>
    </source>
</evidence>
<keyword evidence="8 14" id="KW-0297">G-protein coupled receptor</keyword>
<dbReference type="GeneID" id="101448026"/>
<gene>
    <name evidence="18" type="primary">opn4xa</name>
    <name evidence="18" type="synonym">opn4x1b2</name>
</gene>
<accession>A0A1S3L0Y6</accession>
<evidence type="ECO:0000256" key="14">
    <source>
        <dbReference type="RuleBase" id="RU004951"/>
    </source>
</evidence>
<feature type="domain" description="G-protein coupled receptors family 1 profile" evidence="16">
    <location>
        <begin position="39"/>
        <end position="301"/>
    </location>
</feature>
<dbReference type="GO" id="GO:0004930">
    <property type="term" value="F:G protein-coupled receptor activity"/>
    <property type="evidence" value="ECO:0007669"/>
    <property type="project" value="UniProtKB-KW"/>
</dbReference>
<evidence type="ECO:0000256" key="1">
    <source>
        <dbReference type="ARBA" id="ARBA00004141"/>
    </source>
</evidence>
<protein>
    <submittedName>
        <fullName evidence="18">Opsin 4xa isoform X1</fullName>
    </submittedName>
</protein>
<dbReference type="PRINTS" id="PR00237">
    <property type="entry name" value="GPCRRHODOPSN"/>
</dbReference>
<keyword evidence="17" id="KW-1185">Reference proteome</keyword>
<feature type="transmembrane region" description="Helical" evidence="14">
    <location>
        <begin position="248"/>
        <end position="272"/>
    </location>
</feature>
<keyword evidence="11 14" id="KW-0675">Receptor</keyword>
<sequence>MSGMDNMDRGFFRKVDVPDHAHYIVACFVVVIGAVGVGGNALVMYAFFSNKKLRTPPNYFIMNLAVSDFLMAVTQSPIFFVNCLYKEWVFGDTGCKMYAFCGALFGITSMINLLAISIDRYIVITKPLQALHWTSKRRTSVVIVIVWLYSLAWSLAPLLGWSSYIPEGLMTSCTWDYVTSTPANRSYTLMLCVFVFFIPLGIISYCYLCMFLAIRTGSRDMEKLGSQVRKSTLIQQQSIKTEWKLAKIAFVVIIVYVMSWSPYACVTLIAWAGYGSTLSPYSKAVPAVIAKASAIYNPFIYAIIHSKYRDTLAEKVPCLHCLAQTPRKDFISVSNSESSFRDSMLSRQSSTSKTKFHRVSSMSTGDTQMRSDVELDPMDQQGQSLRISHSSGALRVKECRQSSQQRAKIRNSNRQEKCERGSLCSCDHDMVSESVNMATVPRLMTREEAGEGWQEEDKEKTQDRVPQSAFEVEEAPLSPASPPRTLIHNKHRDSEVSQIITSPSSETTGDYKGEKHGVQTREKNLLLGLQSLNCSTELLESVEKFLS</sequence>
<organism evidence="17 18">
    <name type="scientific">Salmo salar</name>
    <name type="common">Atlantic salmon</name>
    <dbReference type="NCBI Taxonomy" id="8030"/>
    <lineage>
        <taxon>Eukaryota</taxon>
        <taxon>Metazoa</taxon>
        <taxon>Chordata</taxon>
        <taxon>Craniata</taxon>
        <taxon>Vertebrata</taxon>
        <taxon>Euteleostomi</taxon>
        <taxon>Actinopterygii</taxon>
        <taxon>Neopterygii</taxon>
        <taxon>Teleostei</taxon>
        <taxon>Protacanthopterygii</taxon>
        <taxon>Salmoniformes</taxon>
        <taxon>Salmonidae</taxon>
        <taxon>Salmoninae</taxon>
        <taxon>Salmo</taxon>
    </lineage>
</organism>
<dbReference type="GO" id="GO:0007602">
    <property type="term" value="P:phototransduction"/>
    <property type="evidence" value="ECO:0007669"/>
    <property type="project" value="UniProtKB-KW"/>
</dbReference>
<dbReference type="Pfam" id="PF00001">
    <property type="entry name" value="7tm_1"/>
    <property type="match status" value="1"/>
</dbReference>
<dbReference type="PANTHER" id="PTHR24240">
    <property type="entry name" value="OPSIN"/>
    <property type="match status" value="1"/>
</dbReference>
<feature type="transmembrane region" description="Helical" evidence="14">
    <location>
        <begin position="20"/>
        <end position="48"/>
    </location>
</feature>
<feature type="transmembrane region" description="Helical" evidence="14">
    <location>
        <begin position="284"/>
        <end position="304"/>
    </location>
</feature>
<keyword evidence="10" id="KW-1015">Disulfide bond</keyword>
<feature type="region of interest" description="Disordered" evidence="15">
    <location>
        <begin position="390"/>
        <end position="413"/>
    </location>
</feature>
<dbReference type="PRINTS" id="PR00238">
    <property type="entry name" value="OPSIN"/>
</dbReference>
<dbReference type="OrthoDB" id="9996086at2759"/>
<dbReference type="CDD" id="cd15336">
    <property type="entry name" value="7tmA_Melanopsin"/>
    <property type="match status" value="1"/>
</dbReference>
<keyword evidence="7 14" id="KW-0157">Chromophore</keyword>
<evidence type="ECO:0000256" key="8">
    <source>
        <dbReference type="ARBA" id="ARBA00023040"/>
    </source>
</evidence>
<evidence type="ECO:0000256" key="2">
    <source>
        <dbReference type="ARBA" id="ARBA00022543"/>
    </source>
</evidence>
<keyword evidence="2 14" id="KW-0600">Photoreceptor protein</keyword>
<evidence type="ECO:0000256" key="9">
    <source>
        <dbReference type="ARBA" id="ARBA00023136"/>
    </source>
</evidence>
<dbReference type="InterPro" id="IPR050125">
    <property type="entry name" value="GPCR_opsins"/>
</dbReference>
<keyword evidence="3 14" id="KW-0716">Sensory transduction</keyword>
<dbReference type="GO" id="GO:0009881">
    <property type="term" value="F:photoreceptor activity"/>
    <property type="evidence" value="ECO:0007669"/>
    <property type="project" value="UniProtKB-KW"/>
</dbReference>
<reference evidence="18" key="1">
    <citation type="submission" date="2025-08" db="UniProtKB">
        <authorList>
            <consortium name="RefSeq"/>
        </authorList>
    </citation>
    <scope>IDENTIFICATION</scope>
</reference>
<keyword evidence="9 14" id="KW-0472">Membrane</keyword>
<evidence type="ECO:0000259" key="16">
    <source>
        <dbReference type="PROSITE" id="PS50262"/>
    </source>
</evidence>
<dbReference type="InterPro" id="IPR000276">
    <property type="entry name" value="GPCR_Rhodpsn"/>
</dbReference>
<evidence type="ECO:0000256" key="3">
    <source>
        <dbReference type="ARBA" id="ARBA00022606"/>
    </source>
</evidence>
<evidence type="ECO:0000256" key="13">
    <source>
        <dbReference type="ARBA" id="ARBA00059157"/>
    </source>
</evidence>
<dbReference type="SUPFAM" id="SSF81321">
    <property type="entry name" value="Family A G protein-coupled receptor-like"/>
    <property type="match status" value="1"/>
</dbReference>
<feature type="compositionally biased region" description="Basic and acidic residues" evidence="15">
    <location>
        <begin position="448"/>
        <end position="463"/>
    </location>
</feature>
<dbReference type="Gene3D" id="1.20.1070.10">
    <property type="entry name" value="Rhodopsin 7-helix transmembrane proteins"/>
    <property type="match status" value="1"/>
</dbReference>
<evidence type="ECO:0000256" key="12">
    <source>
        <dbReference type="ARBA" id="ARBA00023224"/>
    </source>
</evidence>
<dbReference type="SMART" id="SM01381">
    <property type="entry name" value="7TM_GPCR_Srsx"/>
    <property type="match status" value="1"/>
</dbReference>
<dbReference type="Proteomes" id="UP001652741">
    <property type="component" value="Chromosome ssa01"/>
</dbReference>
<evidence type="ECO:0000256" key="11">
    <source>
        <dbReference type="ARBA" id="ARBA00023170"/>
    </source>
</evidence>
<dbReference type="InterPro" id="IPR027430">
    <property type="entry name" value="Retinal_BS"/>
</dbReference>
<keyword evidence="12 14" id="KW-0807">Transducer</keyword>
<dbReference type="GO" id="GO:0007601">
    <property type="term" value="P:visual perception"/>
    <property type="evidence" value="ECO:0007669"/>
    <property type="project" value="InterPro"/>
</dbReference>
<dbReference type="AlphaFoldDB" id="A0A1S3L0Y6"/>
<keyword evidence="4 14" id="KW-0812">Transmembrane</keyword>
<feature type="compositionally biased region" description="Polar residues" evidence="15">
    <location>
        <begin position="496"/>
        <end position="508"/>
    </location>
</feature>
<dbReference type="InterPro" id="IPR001760">
    <property type="entry name" value="Opsin"/>
</dbReference>
<feature type="transmembrane region" description="Helical" evidence="14">
    <location>
        <begin position="97"/>
        <end position="118"/>
    </location>
</feature>
<evidence type="ECO:0000256" key="4">
    <source>
        <dbReference type="ARBA" id="ARBA00022692"/>
    </source>
</evidence>
<evidence type="ECO:0000256" key="15">
    <source>
        <dbReference type="SAM" id="MobiDB-lite"/>
    </source>
</evidence>